<evidence type="ECO:0000256" key="8">
    <source>
        <dbReference type="ARBA" id="ARBA00037998"/>
    </source>
</evidence>
<evidence type="ECO:0000313" key="10">
    <source>
        <dbReference type="EMBL" id="TQM01850.1"/>
    </source>
</evidence>
<dbReference type="CDD" id="cd06582">
    <property type="entry name" value="TM_PBP1_LivH_like"/>
    <property type="match status" value="1"/>
</dbReference>
<dbReference type="RefSeq" id="WP_142064799.1">
    <property type="nucleotide sequence ID" value="NZ_VFPA01000008.1"/>
</dbReference>
<keyword evidence="4 9" id="KW-0812">Transmembrane</keyword>
<dbReference type="PANTHER" id="PTHR11795:SF445">
    <property type="entry name" value="AMINO ACID ABC TRANSPORTER PERMEASE PROTEIN"/>
    <property type="match status" value="1"/>
</dbReference>
<feature type="transmembrane region" description="Helical" evidence="9">
    <location>
        <begin position="57"/>
        <end position="86"/>
    </location>
</feature>
<keyword evidence="6 9" id="KW-1133">Transmembrane helix</keyword>
<dbReference type="OrthoDB" id="9807115at2"/>
<evidence type="ECO:0000256" key="6">
    <source>
        <dbReference type="ARBA" id="ARBA00022989"/>
    </source>
</evidence>
<evidence type="ECO:0000256" key="7">
    <source>
        <dbReference type="ARBA" id="ARBA00023136"/>
    </source>
</evidence>
<dbReference type="InterPro" id="IPR052157">
    <property type="entry name" value="BCAA_transport_permease"/>
</dbReference>
<evidence type="ECO:0000256" key="3">
    <source>
        <dbReference type="ARBA" id="ARBA00022475"/>
    </source>
</evidence>
<feature type="transmembrane region" description="Helical" evidence="9">
    <location>
        <begin position="31"/>
        <end position="51"/>
    </location>
</feature>
<dbReference type="AlphaFoldDB" id="A0A543CXP2"/>
<evidence type="ECO:0000256" key="9">
    <source>
        <dbReference type="SAM" id="Phobius"/>
    </source>
</evidence>
<accession>A0A543CXP2</accession>
<proteinExistence type="inferred from homology"/>
<keyword evidence="7 9" id="KW-0472">Membrane</keyword>
<comment type="similarity">
    <text evidence="8">Belongs to the binding-protein-dependent transport system permease family. LivHM subfamily.</text>
</comment>
<keyword evidence="5" id="KW-0029">Amino-acid transport</keyword>
<evidence type="ECO:0000256" key="4">
    <source>
        <dbReference type="ARBA" id="ARBA00022692"/>
    </source>
</evidence>
<dbReference type="GO" id="GO:0006865">
    <property type="term" value="P:amino acid transport"/>
    <property type="evidence" value="ECO:0007669"/>
    <property type="project" value="UniProtKB-KW"/>
</dbReference>
<protein>
    <submittedName>
        <fullName evidence="10">Amino acid/amide ABC transporter membrane protein 1 (HAAT family)</fullName>
    </submittedName>
</protein>
<organism evidence="10 11">
    <name type="scientific">Pseudonocardia kunmingensis</name>
    <dbReference type="NCBI Taxonomy" id="630975"/>
    <lineage>
        <taxon>Bacteria</taxon>
        <taxon>Bacillati</taxon>
        <taxon>Actinomycetota</taxon>
        <taxon>Actinomycetes</taxon>
        <taxon>Pseudonocardiales</taxon>
        <taxon>Pseudonocardiaceae</taxon>
        <taxon>Pseudonocardia</taxon>
    </lineage>
</organism>
<comment type="caution">
    <text evidence="10">The sequence shown here is derived from an EMBL/GenBank/DDBJ whole genome shotgun (WGS) entry which is preliminary data.</text>
</comment>
<feature type="transmembrane region" description="Helical" evidence="9">
    <location>
        <begin position="6"/>
        <end position="24"/>
    </location>
</feature>
<feature type="transmembrane region" description="Helical" evidence="9">
    <location>
        <begin position="98"/>
        <end position="119"/>
    </location>
</feature>
<evidence type="ECO:0000313" key="11">
    <source>
        <dbReference type="Proteomes" id="UP000315677"/>
    </source>
</evidence>
<dbReference type="Proteomes" id="UP000315677">
    <property type="component" value="Unassembled WGS sequence"/>
</dbReference>
<evidence type="ECO:0000256" key="2">
    <source>
        <dbReference type="ARBA" id="ARBA00022448"/>
    </source>
</evidence>
<gene>
    <name evidence="10" type="ORF">FB558_8368</name>
</gene>
<reference evidence="10 11" key="1">
    <citation type="submission" date="2019-06" db="EMBL/GenBank/DDBJ databases">
        <title>Sequencing the genomes of 1000 actinobacteria strains.</title>
        <authorList>
            <person name="Klenk H.-P."/>
        </authorList>
    </citation>
    <scope>NUCLEOTIDE SEQUENCE [LARGE SCALE GENOMIC DNA]</scope>
    <source>
        <strain evidence="10 11">DSM 45301</strain>
    </source>
</reference>
<evidence type="ECO:0000256" key="1">
    <source>
        <dbReference type="ARBA" id="ARBA00004651"/>
    </source>
</evidence>
<comment type="subcellular location">
    <subcellularLocation>
        <location evidence="1">Cell membrane</location>
        <topology evidence="1">Multi-pass membrane protein</topology>
    </subcellularLocation>
</comment>
<evidence type="ECO:0000256" key="5">
    <source>
        <dbReference type="ARBA" id="ARBA00022970"/>
    </source>
</evidence>
<keyword evidence="2" id="KW-0813">Transport</keyword>
<dbReference type="GO" id="GO:0005886">
    <property type="term" value="C:plasma membrane"/>
    <property type="evidence" value="ECO:0007669"/>
    <property type="project" value="UniProtKB-SubCell"/>
</dbReference>
<keyword evidence="11" id="KW-1185">Reference proteome</keyword>
<name>A0A543CXP2_9PSEU</name>
<keyword evidence="3" id="KW-1003">Cell membrane</keyword>
<dbReference type="InterPro" id="IPR001851">
    <property type="entry name" value="ABC_transp_permease"/>
</dbReference>
<dbReference type="Pfam" id="PF02653">
    <property type="entry name" value="BPD_transp_2"/>
    <property type="match status" value="1"/>
</dbReference>
<dbReference type="GO" id="GO:0022857">
    <property type="term" value="F:transmembrane transporter activity"/>
    <property type="evidence" value="ECO:0007669"/>
    <property type="project" value="InterPro"/>
</dbReference>
<dbReference type="EMBL" id="VFPA01000008">
    <property type="protein sequence ID" value="TQM01850.1"/>
    <property type="molecule type" value="Genomic_DNA"/>
</dbReference>
<dbReference type="PANTHER" id="PTHR11795">
    <property type="entry name" value="BRANCHED-CHAIN AMINO ACID TRANSPORT SYSTEM PERMEASE PROTEIN LIVH"/>
    <property type="match status" value="1"/>
</dbReference>
<feature type="transmembrane region" description="Helical" evidence="9">
    <location>
        <begin position="232"/>
        <end position="256"/>
    </location>
</feature>
<feature type="transmembrane region" description="Helical" evidence="9">
    <location>
        <begin position="146"/>
        <end position="166"/>
    </location>
</feature>
<sequence>MLAQLTNAVVLGSLYLLFALGLTLCWGVLDVLNLAHGSIFMFGAFGVYLVIRESGVVLPLVLLTVLASAIGAALSVLLQVLVFRPLRRRAEAGGTGELGVLIASIGAGLIPVAVAMNLADAEVVNLPGEVAQSTVHELGPIRITSLQVAIVVLAVGLTAALAVWIARTRTGRALRTIAHQPHTAELLGIPVARLSAVTMAISGALAGGSGLLLAANANAIDPHMGDGLLLKAFAVIVLGGVGSILGAAVGAFVLAFTETFAVAYISGEARDILAFGLILAVLVLRPQGLVRRASGQRA</sequence>